<feature type="region of interest" description="Disordered" evidence="3">
    <location>
        <begin position="278"/>
        <end position="615"/>
    </location>
</feature>
<feature type="compositionally biased region" description="Acidic residues" evidence="3">
    <location>
        <begin position="337"/>
        <end position="346"/>
    </location>
</feature>
<protein>
    <recommendedName>
        <fullName evidence="6">Maf-like protein</fullName>
    </recommendedName>
</protein>
<evidence type="ECO:0000256" key="2">
    <source>
        <dbReference type="ARBA" id="ARBA00022801"/>
    </source>
</evidence>
<dbReference type="Proteomes" id="UP000033188">
    <property type="component" value="Chromosome 3"/>
</dbReference>
<dbReference type="VEuPathDB" id="PiroplasmaDB:BBBOND_0305940"/>
<dbReference type="InterPro" id="IPR029001">
    <property type="entry name" value="ITPase-like_fam"/>
</dbReference>
<dbReference type="GO" id="GO:0047429">
    <property type="term" value="F:nucleoside triphosphate diphosphatase activity"/>
    <property type="evidence" value="ECO:0007669"/>
    <property type="project" value="InterPro"/>
</dbReference>
<feature type="compositionally biased region" description="Polar residues" evidence="3">
    <location>
        <begin position="281"/>
        <end position="291"/>
    </location>
</feature>
<evidence type="ECO:0000256" key="1">
    <source>
        <dbReference type="ARBA" id="ARBA00001968"/>
    </source>
</evidence>
<dbReference type="SUPFAM" id="SSF52972">
    <property type="entry name" value="ITPase-like"/>
    <property type="match status" value="1"/>
</dbReference>
<dbReference type="PANTHER" id="PTHR43213:SF5">
    <property type="entry name" value="BIFUNCTIONAL DTTP_UTP PYROPHOSPHATASE_METHYLTRANSFERASE PROTEIN-RELATED"/>
    <property type="match status" value="1"/>
</dbReference>
<feature type="compositionally biased region" description="Basic and acidic residues" evidence="3">
    <location>
        <begin position="399"/>
        <end position="413"/>
    </location>
</feature>
<dbReference type="Pfam" id="PF02545">
    <property type="entry name" value="Maf"/>
    <property type="match status" value="1"/>
</dbReference>
<sequence length="615" mass="69398">MADKTLMSLSKLFGGSGDDWILLASESDLRAYVLRQHLGITNILMLRSNFAENLKLEDGETAYDYTVKTADKKAEMVAKRFVEHEKDRTFRNEVRSPFGTVPDNFDFSKVKFIIGADTVAWCNDVVFGKPIDRTAAHDQLLAYQKYDPIMVTGVSIYVKDGEKSVKRVCSFYERTIVHFAILSEAQIVAYLDTEEYKGVAGSCNYTSLGETLVESIDGSYTAAVGIPTHQLAYELCNYLNRGTATQYLVDGAEAGEKVLRRRTKRTVGKLTQEVLTKENELTNVITPQEKASPSSDSESEEEPIEGGSEIGTTKSRRRREAQSQEPQETIEQGPVGEGEETEEQQEEVTKENESESEGGEDEDKEDEDEKEEESLSSDEEEAKKGDEEGERGEEGNEDIAQKSDEEDNKSKSGEDEDEEDKLEEEDEESSNESQPEEEEEEEEEEADVNVLENGAEEVPRSRNRRSASLSPEDESFQETAEETYNERSELENEASEDEFRSTDEADRESSNEEEFDIEEERREEVDSLTDETENGPEDVIEEELSSRPASPRMNAENEEQENGDEFNLEGEPERGVSSGHEEGQMLAEEEEPRDLTQEEQLPEGTEEMGEEEEEI</sequence>
<feature type="compositionally biased region" description="Acidic residues" evidence="3">
    <location>
        <begin position="600"/>
        <end position="615"/>
    </location>
</feature>
<dbReference type="GeneID" id="24565231"/>
<gene>
    <name evidence="4" type="ORF">BBBOND_0305940</name>
</gene>
<reference evidence="5" key="1">
    <citation type="journal article" date="2014" name="Nucleic Acids Res.">
        <title>The evolutionary dynamics of variant antigen genes in Babesia reveal a history of genomic innovation underlying host-parasite interaction.</title>
        <authorList>
            <person name="Jackson A.P."/>
            <person name="Otto T.D."/>
            <person name="Darby A."/>
            <person name="Ramaprasad A."/>
            <person name="Xia D."/>
            <person name="Echaide I.E."/>
            <person name="Farber M."/>
            <person name="Gahlot S."/>
            <person name="Gamble J."/>
            <person name="Gupta D."/>
            <person name="Gupta Y."/>
            <person name="Jackson L."/>
            <person name="Malandrin L."/>
            <person name="Malas T.B."/>
            <person name="Moussa E."/>
            <person name="Nair M."/>
            <person name="Reid A.J."/>
            <person name="Sanders M."/>
            <person name="Sharma J."/>
            <person name="Tracey A."/>
            <person name="Quail M.A."/>
            <person name="Weir W."/>
            <person name="Wastling J.M."/>
            <person name="Hall N."/>
            <person name="Willadsen P."/>
            <person name="Lingelbach K."/>
            <person name="Shiels B."/>
            <person name="Tait A."/>
            <person name="Berriman M."/>
            <person name="Allred D.R."/>
            <person name="Pain A."/>
        </authorList>
    </citation>
    <scope>NUCLEOTIDE SEQUENCE [LARGE SCALE GENOMIC DNA]</scope>
    <source>
        <strain evidence="5">Bond</strain>
    </source>
</reference>
<dbReference type="KEGG" id="bbig:BBBOND_0305940"/>
<evidence type="ECO:0000256" key="3">
    <source>
        <dbReference type="SAM" id="MobiDB-lite"/>
    </source>
</evidence>
<accession>A0A061DDY4</accession>
<dbReference type="Gene3D" id="3.90.950.10">
    <property type="match status" value="1"/>
</dbReference>
<feature type="compositionally biased region" description="Acidic residues" evidence="3">
    <location>
        <begin position="414"/>
        <end position="447"/>
    </location>
</feature>
<comment type="cofactor">
    <cofactor evidence="1">
        <name>a divalent metal cation</name>
        <dbReference type="ChEBI" id="CHEBI:60240"/>
    </cofactor>
</comment>
<dbReference type="HAMAP" id="MF_00528">
    <property type="entry name" value="Maf"/>
    <property type="match status" value="1"/>
</dbReference>
<dbReference type="InterPro" id="IPR003697">
    <property type="entry name" value="Maf-like"/>
</dbReference>
<feature type="compositionally biased region" description="Acidic residues" evidence="3">
    <location>
        <begin position="526"/>
        <end position="543"/>
    </location>
</feature>
<feature type="compositionally biased region" description="Acidic residues" evidence="3">
    <location>
        <begin position="471"/>
        <end position="483"/>
    </location>
</feature>
<keyword evidence="5" id="KW-1185">Reference proteome</keyword>
<feature type="compositionally biased region" description="Basic and acidic residues" evidence="3">
    <location>
        <begin position="571"/>
        <end position="583"/>
    </location>
</feature>
<dbReference type="EMBL" id="LK391709">
    <property type="protein sequence ID" value="CDR96690.1"/>
    <property type="molecule type" value="Genomic_DNA"/>
</dbReference>
<dbReference type="RefSeq" id="XP_012768876.1">
    <property type="nucleotide sequence ID" value="XM_012913422.1"/>
</dbReference>
<feature type="compositionally biased region" description="Acidic residues" evidence="3">
    <location>
        <begin position="387"/>
        <end position="397"/>
    </location>
</feature>
<keyword evidence="2" id="KW-0378">Hydrolase</keyword>
<feature type="compositionally biased region" description="Acidic residues" evidence="3">
    <location>
        <begin position="556"/>
        <end position="570"/>
    </location>
</feature>
<dbReference type="STRING" id="5866.A0A061DDY4"/>
<proteinExistence type="inferred from homology"/>
<evidence type="ECO:0008006" key="6">
    <source>
        <dbReference type="Google" id="ProtNLM"/>
    </source>
</evidence>
<evidence type="ECO:0000313" key="4">
    <source>
        <dbReference type="EMBL" id="CDR96690.1"/>
    </source>
</evidence>
<dbReference type="OrthoDB" id="10267058at2759"/>
<evidence type="ECO:0000313" key="5">
    <source>
        <dbReference type="Proteomes" id="UP000033188"/>
    </source>
</evidence>
<organism evidence="4 5">
    <name type="scientific">Babesia bigemina</name>
    <dbReference type="NCBI Taxonomy" id="5866"/>
    <lineage>
        <taxon>Eukaryota</taxon>
        <taxon>Sar</taxon>
        <taxon>Alveolata</taxon>
        <taxon>Apicomplexa</taxon>
        <taxon>Aconoidasida</taxon>
        <taxon>Piroplasmida</taxon>
        <taxon>Babesiidae</taxon>
        <taxon>Babesia</taxon>
    </lineage>
</organism>
<feature type="compositionally biased region" description="Basic and acidic residues" evidence="3">
    <location>
        <begin position="497"/>
        <end position="510"/>
    </location>
</feature>
<dbReference type="AlphaFoldDB" id="A0A061DDY4"/>
<dbReference type="PANTHER" id="PTHR43213">
    <property type="entry name" value="BIFUNCTIONAL DTTP/UTP PYROPHOSPHATASE/METHYLTRANSFERASE PROTEIN-RELATED"/>
    <property type="match status" value="1"/>
</dbReference>
<dbReference type="OMA" id="YERTIVH"/>
<feature type="compositionally biased region" description="Acidic residues" evidence="3">
    <location>
        <begin position="354"/>
        <end position="380"/>
    </location>
</feature>
<name>A0A061DDY4_BABBI</name>